<proteinExistence type="predicted"/>
<sequence length="169" mass="18452">MSVENYVEGDLGPVFNQAEPLTLPVVVQLLRGRRDAGDDASVESPAMALIERTREQAELMQETCADENSVQHVMKMKLRLRDESETGFANSHLANFILDSEGNVTGMRGPAEDGDDHGALKTARMRPFEVVALGTLCPKTVEEALVLVPSLARYELSDLNLALNTLVSL</sequence>
<evidence type="ECO:0000313" key="1">
    <source>
        <dbReference type="EMBL" id="ESL06353.1"/>
    </source>
</evidence>
<reference evidence="1 2" key="1">
    <citation type="submission" date="2013-07" db="EMBL/GenBank/DDBJ databases">
        <authorList>
            <person name="Stoco P.H."/>
            <person name="Wagner G."/>
            <person name="Gerber A."/>
            <person name="Zaha A."/>
            <person name="Thompson C."/>
            <person name="Bartholomeu D.C."/>
            <person name="Luckemeyer D.D."/>
            <person name="Bahia D."/>
            <person name="Loreto E."/>
            <person name="Prestes E.B."/>
            <person name="Lima F.M."/>
            <person name="Rodrigues-Luiz G."/>
            <person name="Vallejo G.A."/>
            <person name="Filho J.F."/>
            <person name="Monteiro K.M."/>
            <person name="Tyler K.M."/>
            <person name="de Almeida L.G."/>
            <person name="Ortiz M.F."/>
            <person name="Siervo M.A."/>
            <person name="de Moraes M.H."/>
            <person name="Cunha O.L."/>
            <person name="Mendonca-Neto R."/>
            <person name="Silva R."/>
            <person name="Teixeira S.M."/>
            <person name="Murta S.M."/>
            <person name="Sincero T.C."/>
            <person name="Mendes T.A."/>
            <person name="Urmenyi T.P."/>
            <person name="Silva V.G."/>
            <person name="da Rocha W.D."/>
            <person name="Andersson B."/>
            <person name="Romanha A.J."/>
            <person name="Steindel M."/>
            <person name="de Vasconcelos A.T."/>
            <person name="Grisard E.C."/>
        </authorList>
    </citation>
    <scope>NUCLEOTIDE SEQUENCE [LARGE SCALE GENOMIC DNA]</scope>
    <source>
        <strain evidence="1 2">SC58</strain>
    </source>
</reference>
<comment type="caution">
    <text evidence="1">The sequence shown here is derived from an EMBL/GenBank/DDBJ whole genome shotgun (WGS) entry which is preliminary data.</text>
</comment>
<dbReference type="InterPro" id="IPR045222">
    <property type="entry name" value="Rpb4-like"/>
</dbReference>
<gene>
    <name evidence="1" type="ORF">TRSC58_05975</name>
</gene>
<dbReference type="SUPFAM" id="SSF47819">
    <property type="entry name" value="HRDC-like"/>
    <property type="match status" value="1"/>
</dbReference>
<dbReference type="Gene3D" id="1.20.1250.40">
    <property type="match status" value="1"/>
</dbReference>
<accession>A0A061ITI9</accession>
<dbReference type="OrthoDB" id="2186918at2759"/>
<dbReference type="InterPro" id="IPR038324">
    <property type="entry name" value="Rpb4/RPC9_sf"/>
</dbReference>
<dbReference type="GO" id="GO:0000166">
    <property type="term" value="F:nucleotide binding"/>
    <property type="evidence" value="ECO:0007669"/>
    <property type="project" value="InterPro"/>
</dbReference>
<keyword evidence="2" id="KW-1185">Reference proteome</keyword>
<protein>
    <recommendedName>
        <fullName evidence="3">DNA-directed RNA polymerase</fullName>
    </recommendedName>
</protein>
<dbReference type="EMBL" id="AUPL01005975">
    <property type="protein sequence ID" value="ESL06353.1"/>
    <property type="molecule type" value="Genomic_DNA"/>
</dbReference>
<dbReference type="Proteomes" id="UP000031737">
    <property type="component" value="Unassembled WGS sequence"/>
</dbReference>
<evidence type="ECO:0000313" key="2">
    <source>
        <dbReference type="Proteomes" id="UP000031737"/>
    </source>
</evidence>
<dbReference type="AlphaFoldDB" id="A0A061ITI9"/>
<dbReference type="InterPro" id="IPR010997">
    <property type="entry name" value="HRDC-like_sf"/>
</dbReference>
<dbReference type="VEuPathDB" id="TriTrypDB:TRSC58_05975"/>
<dbReference type="PANTHER" id="PTHR21297">
    <property type="entry name" value="DNA-DIRECTED RNA POLYMERASE II"/>
    <property type="match status" value="1"/>
</dbReference>
<name>A0A061ITI9_TRYRA</name>
<evidence type="ECO:0008006" key="3">
    <source>
        <dbReference type="Google" id="ProtNLM"/>
    </source>
</evidence>
<organism evidence="1 2">
    <name type="scientific">Trypanosoma rangeli SC58</name>
    <dbReference type="NCBI Taxonomy" id="429131"/>
    <lineage>
        <taxon>Eukaryota</taxon>
        <taxon>Discoba</taxon>
        <taxon>Euglenozoa</taxon>
        <taxon>Kinetoplastea</taxon>
        <taxon>Metakinetoplastina</taxon>
        <taxon>Trypanosomatida</taxon>
        <taxon>Trypanosomatidae</taxon>
        <taxon>Trypanosoma</taxon>
        <taxon>Herpetosoma</taxon>
    </lineage>
</organism>